<dbReference type="AlphaFoldDB" id="A0A418D0X4"/>
<feature type="compositionally biased region" description="Basic and acidic residues" evidence="1">
    <location>
        <begin position="254"/>
        <end position="265"/>
    </location>
</feature>
<sequence>MRSSLFLAVVIAVCFIFISPVAVITDSHLRATNGVDLLFEASDNTDDVASRDDRRLNNRHTKSKAQIRKDKINSRKKTKEARKVKKKAKKVKNQKAAANKAKPTQKPKTLKRTTTKKPSSKGKNLASNQRAVDGEGLNSQQMNTASANDLVAFADILREQLDRTHDADVVNQQKTAMVQNVAVRKTTKGHRITKHAKKANQAVRDQREFRGNYPEPPGGNIKPERSAAVWSPSTQKRTGNLPDTKYRPQTKPHLRNDDRTAQAARDEVRPLFAPGRDDRGMLYFVCQQPGQMARECPNKKDGDSADTSWKKGKNAVKRFKARERKANMQAKRMKKPPPTMDDDGRWVRLNNVLQPQLQVIKLVAPFVGSACNQMPSEASSYVDLTLKMQSAAGPVKVPGKRRYINRLLEQVARLRVDDDGDDLGEVGGDCLELTQQLTVQAASLKAVLAVAKNDGEGKNKWIASGVQLELTDGEKQAFDAVKSKL</sequence>
<evidence type="ECO:0000256" key="2">
    <source>
        <dbReference type="SAM" id="SignalP"/>
    </source>
</evidence>
<proteinExistence type="predicted"/>
<evidence type="ECO:0000256" key="1">
    <source>
        <dbReference type="SAM" id="MobiDB-lite"/>
    </source>
</evidence>
<name>A0A418D0X4_APHAT</name>
<feature type="compositionally biased region" description="Basic residues" evidence="1">
    <location>
        <begin position="103"/>
        <end position="120"/>
    </location>
</feature>
<dbReference type="EMBL" id="QUTH01002454">
    <property type="protein sequence ID" value="RHZ25928.1"/>
    <property type="molecule type" value="Genomic_DNA"/>
</dbReference>
<accession>A0A418D0X4</accession>
<keyword evidence="2" id="KW-0732">Signal</keyword>
<evidence type="ECO:0000313" key="6">
    <source>
        <dbReference type="Proteomes" id="UP000285712"/>
    </source>
</evidence>
<reference evidence="5 6" key="1">
    <citation type="submission" date="2018-08" db="EMBL/GenBank/DDBJ databases">
        <title>Aphanomyces genome sequencing and annotation.</title>
        <authorList>
            <person name="Minardi D."/>
            <person name="Oidtmann B."/>
            <person name="Van Der Giezen M."/>
            <person name="Studholme D.J."/>
        </authorList>
    </citation>
    <scope>NUCLEOTIDE SEQUENCE [LARGE SCALE GENOMIC DNA]</scope>
    <source>
        <strain evidence="4 5">Da</strain>
        <strain evidence="3 6">Sv</strain>
    </source>
</reference>
<dbReference type="Proteomes" id="UP000285712">
    <property type="component" value="Unassembled WGS sequence"/>
</dbReference>
<organism evidence="3 6">
    <name type="scientific">Aphanomyces astaci</name>
    <name type="common">Crayfish plague agent</name>
    <dbReference type="NCBI Taxonomy" id="112090"/>
    <lineage>
        <taxon>Eukaryota</taxon>
        <taxon>Sar</taxon>
        <taxon>Stramenopiles</taxon>
        <taxon>Oomycota</taxon>
        <taxon>Saprolegniomycetes</taxon>
        <taxon>Saprolegniales</taxon>
        <taxon>Verrucalvaceae</taxon>
        <taxon>Aphanomyces</taxon>
    </lineage>
</organism>
<evidence type="ECO:0000313" key="4">
    <source>
        <dbReference type="EMBL" id="RHZ25928.1"/>
    </source>
</evidence>
<feature type="region of interest" description="Disordered" evidence="1">
    <location>
        <begin position="324"/>
        <end position="344"/>
    </location>
</feature>
<evidence type="ECO:0000313" key="5">
    <source>
        <dbReference type="Proteomes" id="UP000285430"/>
    </source>
</evidence>
<dbReference type="Proteomes" id="UP000285430">
    <property type="component" value="Unassembled WGS sequence"/>
</dbReference>
<comment type="caution">
    <text evidence="3">The sequence shown here is derived from an EMBL/GenBank/DDBJ whole genome shotgun (WGS) entry which is preliminary data.</text>
</comment>
<feature type="chain" id="PRO_5036106348" evidence="2">
    <location>
        <begin position="24"/>
        <end position="485"/>
    </location>
</feature>
<feature type="region of interest" description="Disordered" evidence="1">
    <location>
        <begin position="184"/>
        <end position="265"/>
    </location>
</feature>
<protein>
    <submittedName>
        <fullName evidence="3">Uncharacterized protein</fullName>
    </submittedName>
</protein>
<feature type="compositionally biased region" description="Basic residues" evidence="1">
    <location>
        <begin position="74"/>
        <end position="93"/>
    </location>
</feature>
<evidence type="ECO:0000313" key="3">
    <source>
        <dbReference type="EMBL" id="RHY88259.1"/>
    </source>
</evidence>
<dbReference type="EMBL" id="QUTG01004411">
    <property type="protein sequence ID" value="RHY88259.1"/>
    <property type="molecule type" value="Genomic_DNA"/>
</dbReference>
<feature type="compositionally biased region" description="Basic residues" evidence="1">
    <location>
        <begin position="185"/>
        <end position="198"/>
    </location>
</feature>
<dbReference type="VEuPathDB" id="FungiDB:H257_14286"/>
<gene>
    <name evidence="3" type="ORF">DYB35_009843</name>
    <name evidence="4" type="ORF">DYB37_009993</name>
</gene>
<feature type="compositionally biased region" description="Basic residues" evidence="1">
    <location>
        <begin position="57"/>
        <end position="66"/>
    </location>
</feature>
<feature type="region of interest" description="Disordered" evidence="1">
    <location>
        <begin position="48"/>
        <end position="129"/>
    </location>
</feature>
<feature type="signal peptide" evidence="2">
    <location>
        <begin position="1"/>
        <end position="23"/>
    </location>
</feature>